<dbReference type="Pfam" id="PF04453">
    <property type="entry name" value="LptD"/>
    <property type="match status" value="1"/>
</dbReference>
<keyword evidence="3 4" id="KW-0998">Cell outer membrane</keyword>
<evidence type="ECO:0000313" key="8">
    <source>
        <dbReference type="Proteomes" id="UP000516349"/>
    </source>
</evidence>
<dbReference type="AlphaFoldDB" id="A0A7H1NV11"/>
<comment type="function">
    <text evidence="4">Involved in the assembly of lipopolysaccharide (LPS) at the surface of the outer membrane.</text>
</comment>
<keyword evidence="2 4" id="KW-0472">Membrane</keyword>
<dbReference type="InterPro" id="IPR050218">
    <property type="entry name" value="LptD"/>
</dbReference>
<dbReference type="GO" id="GO:0043165">
    <property type="term" value="P:Gram-negative-bacterium-type cell outer membrane assembly"/>
    <property type="evidence" value="ECO:0007669"/>
    <property type="project" value="UniProtKB-UniRule"/>
</dbReference>
<name>A0A7H1NV11_9PROT</name>
<dbReference type="EMBL" id="CP060244">
    <property type="protein sequence ID" value="QNT79621.1"/>
    <property type="molecule type" value="Genomic_DNA"/>
</dbReference>
<comment type="similarity">
    <text evidence="4">Belongs to the LptD family.</text>
</comment>
<dbReference type="InterPro" id="IPR005653">
    <property type="entry name" value="OstA-like_N"/>
</dbReference>
<protein>
    <recommendedName>
        <fullName evidence="4">LPS-assembly protein LptD</fullName>
    </recommendedName>
</protein>
<evidence type="ECO:0000256" key="4">
    <source>
        <dbReference type="HAMAP-Rule" id="MF_01411"/>
    </source>
</evidence>
<dbReference type="GO" id="GO:0009279">
    <property type="term" value="C:cell outer membrane"/>
    <property type="evidence" value="ECO:0007669"/>
    <property type="project" value="UniProtKB-SubCell"/>
</dbReference>
<keyword evidence="8" id="KW-1185">Reference proteome</keyword>
<evidence type="ECO:0000256" key="1">
    <source>
        <dbReference type="ARBA" id="ARBA00022729"/>
    </source>
</evidence>
<accession>A0A7H1NV11</accession>
<evidence type="ECO:0000259" key="6">
    <source>
        <dbReference type="Pfam" id="PF04453"/>
    </source>
</evidence>
<dbReference type="HAMAP" id="MF_01411">
    <property type="entry name" value="LPS_assembly_LptD"/>
    <property type="match status" value="1"/>
</dbReference>
<evidence type="ECO:0000256" key="3">
    <source>
        <dbReference type="ARBA" id="ARBA00023237"/>
    </source>
</evidence>
<reference evidence="7 8" key="1">
    <citation type="submission" date="2020-08" db="EMBL/GenBank/DDBJ databases">
        <title>Complete genome sequence of Entomobacter blattae G55GP.</title>
        <authorList>
            <person name="Poehlein A."/>
            <person name="Guzman J."/>
            <person name="Daniel R."/>
            <person name="Vilcinskas A."/>
        </authorList>
    </citation>
    <scope>NUCLEOTIDE SEQUENCE [LARGE SCALE GENOMIC DNA]</scope>
    <source>
        <strain evidence="7 8">G55GP</strain>
    </source>
</reference>
<dbReference type="RefSeq" id="WP_203413763.1">
    <property type="nucleotide sequence ID" value="NZ_CP060244.1"/>
</dbReference>
<evidence type="ECO:0000313" key="7">
    <source>
        <dbReference type="EMBL" id="QNT79621.1"/>
    </source>
</evidence>
<keyword evidence="1 4" id="KW-0732">Signal</keyword>
<dbReference type="Proteomes" id="UP000516349">
    <property type="component" value="Chromosome"/>
</dbReference>
<dbReference type="GO" id="GO:0015920">
    <property type="term" value="P:lipopolysaccharide transport"/>
    <property type="evidence" value="ECO:0007669"/>
    <property type="project" value="InterPro"/>
</dbReference>
<proteinExistence type="inferred from homology"/>
<feature type="domain" description="LptD C-terminal" evidence="6">
    <location>
        <begin position="333"/>
        <end position="704"/>
    </location>
</feature>
<comment type="subcellular location">
    <subcellularLocation>
        <location evidence="4">Cell outer membrane</location>
    </subcellularLocation>
</comment>
<comment type="caution">
    <text evidence="4">Lacks conserved residue(s) required for the propagation of feature annotation.</text>
</comment>
<dbReference type="PANTHER" id="PTHR30189:SF1">
    <property type="entry name" value="LPS-ASSEMBLY PROTEIN LPTD"/>
    <property type="match status" value="1"/>
</dbReference>
<dbReference type="Pfam" id="PF03968">
    <property type="entry name" value="LptD_N"/>
    <property type="match status" value="1"/>
</dbReference>
<sequence length="796" mass="89340">MQFFPIFKSLWKNKKQHSLLAATIIGGTVLIAYAKPAQAIGSGQGFRAARNNIGKTNSAPITEKDPVTFQSNTVEYNNKTGIVTWTGDVQIWQNDNIVRADKVTYDRNTNVVAAYGHVAMIEPDGEVLFSDYTELSDNMRQAIMTRMYALLADNGKLAANGMRRTGGKVNDMTRAVYTACNICAEHPENAPFWQLRAYGATQDTEHKNIEFDDAYLDFFGIPAFYFPYFSIPDPSVKRSSGFLIPGIAFSSRYLGMYFTVPYYWAIDDESDATFTPLIATRSGPQITVNYRHRFNDGYINFLGAVAYDTRKQDGFVNGFNEAVGSQSDHGLQGFMFLNAEFSLNEEWRYGINLNLATSANYMRDYRVTGYGGSYLASSAYLEGFGTGSYSKVDVQGYQGLNYGTINDVELPYALPRYTYSYFGQPDALGGRFSFDTTDFYIYRSKGTTDQRGQVSLNWDRPFNNALGQQWMLTMHVESTLYHATHFDEQPNYGPSYGGKTSGFVQPTIALKMNWPFIRRFGANGTQIFEPIVQLIAAPNTGNSLNRYLPNEDSLAYEFTDTTLFALNRFQGTDRQDGGIRANVGIHANWRWDGREIDALVGESFQAHVQKNRIYAGGKTYDITDANSGLSHKASDIVGRVRFVPTDWLNITARSRFDPHSSKVTFGDGLINAGIPLFNVNAGYLWQPNTPYYYYARRVNNVPTSLFFQDTSEITMGVSTQIQQNDIETWHASVFSRRSLARNQFVTVGGSVGYANDCFAFDTLFLKQYTAIGGQNRNFNVLFNLTFKTIGTFGFNG</sequence>
<dbReference type="GO" id="GO:1990351">
    <property type="term" value="C:transporter complex"/>
    <property type="evidence" value="ECO:0007669"/>
    <property type="project" value="TreeGrafter"/>
</dbReference>
<feature type="domain" description="Organic solvent tolerance-like N-terminal" evidence="5">
    <location>
        <begin position="70"/>
        <end position="110"/>
    </location>
</feature>
<dbReference type="PANTHER" id="PTHR30189">
    <property type="entry name" value="LPS-ASSEMBLY PROTEIN"/>
    <property type="match status" value="1"/>
</dbReference>
<evidence type="ECO:0000256" key="2">
    <source>
        <dbReference type="ARBA" id="ARBA00023136"/>
    </source>
</evidence>
<dbReference type="KEGG" id="ebla:JGUZn3_24210"/>
<gene>
    <name evidence="4 7" type="primary">lptD</name>
    <name evidence="7" type="ORF">JGUZn3_24210</name>
</gene>
<dbReference type="Gene3D" id="2.60.450.10">
    <property type="entry name" value="Lipopolysaccharide (LPS) transport protein A like domain"/>
    <property type="match status" value="1"/>
</dbReference>
<organism evidence="7 8">
    <name type="scientific">Entomobacter blattae</name>
    <dbReference type="NCBI Taxonomy" id="2762277"/>
    <lineage>
        <taxon>Bacteria</taxon>
        <taxon>Pseudomonadati</taxon>
        <taxon>Pseudomonadota</taxon>
        <taxon>Alphaproteobacteria</taxon>
        <taxon>Acetobacterales</taxon>
        <taxon>Acetobacteraceae</taxon>
        <taxon>Entomobacter</taxon>
    </lineage>
</organism>
<comment type="subunit">
    <text evidence="4">Component of the lipopolysaccharide transport and assembly complex.</text>
</comment>
<dbReference type="InterPro" id="IPR020889">
    <property type="entry name" value="LipoPS_assembly_LptD"/>
</dbReference>
<evidence type="ECO:0000259" key="5">
    <source>
        <dbReference type="Pfam" id="PF03968"/>
    </source>
</evidence>
<dbReference type="InterPro" id="IPR007543">
    <property type="entry name" value="LptD_C"/>
</dbReference>